<reference evidence="1 2" key="1">
    <citation type="journal article" date="2022" name="Hortic Res">
        <title>A haplotype resolved chromosomal level avocado genome allows analysis of novel avocado genes.</title>
        <authorList>
            <person name="Nath O."/>
            <person name="Fletcher S.J."/>
            <person name="Hayward A."/>
            <person name="Shaw L.M."/>
            <person name="Masouleh A.K."/>
            <person name="Furtado A."/>
            <person name="Henry R.J."/>
            <person name="Mitter N."/>
        </authorList>
    </citation>
    <scope>NUCLEOTIDE SEQUENCE [LARGE SCALE GENOMIC DNA]</scope>
    <source>
        <strain evidence="2">cv. Hass</strain>
    </source>
</reference>
<dbReference type="EMBL" id="CM056814">
    <property type="protein sequence ID" value="KAJ8625969.1"/>
    <property type="molecule type" value="Genomic_DNA"/>
</dbReference>
<evidence type="ECO:0000313" key="2">
    <source>
        <dbReference type="Proteomes" id="UP001234297"/>
    </source>
</evidence>
<protein>
    <submittedName>
        <fullName evidence="1">Uncharacterized protein</fullName>
    </submittedName>
</protein>
<evidence type="ECO:0000313" key="1">
    <source>
        <dbReference type="EMBL" id="KAJ8625969.1"/>
    </source>
</evidence>
<proteinExistence type="predicted"/>
<gene>
    <name evidence="1" type="ORF">MRB53_019276</name>
</gene>
<sequence>MEFFPLGGCSSKNSGVEESDLLKQVGECCDEEHMDGGVDCTLSLGLSSSTRSGVGYVESMHVVGSRKVGDDGGHTRAVPGGRRCMKCGKTETPLWRNGPNGAKSLCNACGIRFKKEERRASLMLLGMANSSGTKIAKACDDKGAHIALELGTYKDPNGPCHY</sequence>
<keyword evidence="2" id="KW-1185">Reference proteome</keyword>
<comment type="caution">
    <text evidence="1">The sequence shown here is derived from an EMBL/GenBank/DDBJ whole genome shotgun (WGS) entry which is preliminary data.</text>
</comment>
<dbReference type="Proteomes" id="UP001234297">
    <property type="component" value="Chromosome 6"/>
</dbReference>
<organism evidence="1 2">
    <name type="scientific">Persea americana</name>
    <name type="common">Avocado</name>
    <dbReference type="NCBI Taxonomy" id="3435"/>
    <lineage>
        <taxon>Eukaryota</taxon>
        <taxon>Viridiplantae</taxon>
        <taxon>Streptophyta</taxon>
        <taxon>Embryophyta</taxon>
        <taxon>Tracheophyta</taxon>
        <taxon>Spermatophyta</taxon>
        <taxon>Magnoliopsida</taxon>
        <taxon>Magnoliidae</taxon>
        <taxon>Laurales</taxon>
        <taxon>Lauraceae</taxon>
        <taxon>Persea</taxon>
    </lineage>
</organism>
<name>A0ACC2KXL6_PERAE</name>
<accession>A0ACC2KXL6</accession>